<sequence>MVHVFSENRLLIVHVSMRIVYCSFMFLVISSAVCSCFHENRLLLVHVFSENRLLIVHVFSENRLLIIHGLMDENVHFLHTRKLVNALVKACKPHTLRHGIRSHEASEHYRVLVLNFLKHNL</sequence>
<dbReference type="GO" id="GO:0006508">
    <property type="term" value="P:proteolysis"/>
    <property type="evidence" value="ECO:0007669"/>
    <property type="project" value="InterPro"/>
</dbReference>
<evidence type="ECO:0000313" key="4">
    <source>
        <dbReference type="Proteomes" id="UP000828390"/>
    </source>
</evidence>
<dbReference type="InterPro" id="IPR001375">
    <property type="entry name" value="Peptidase_S9_cat"/>
</dbReference>
<feature type="transmembrane region" description="Helical" evidence="1">
    <location>
        <begin position="12"/>
        <end position="33"/>
    </location>
</feature>
<comment type="caution">
    <text evidence="3">The sequence shown here is derived from an EMBL/GenBank/DDBJ whole genome shotgun (WGS) entry which is preliminary data.</text>
</comment>
<name>A0A9D4RQ86_DREPO</name>
<keyword evidence="4" id="KW-1185">Reference proteome</keyword>
<dbReference type="AlphaFoldDB" id="A0A9D4RQ86"/>
<keyword evidence="1" id="KW-1133">Transmembrane helix</keyword>
<dbReference type="InterPro" id="IPR029058">
    <property type="entry name" value="AB_hydrolase_fold"/>
</dbReference>
<keyword evidence="1" id="KW-0472">Membrane</keyword>
<gene>
    <name evidence="3" type="ORF">DPMN_038436</name>
</gene>
<dbReference type="GO" id="GO:0008236">
    <property type="term" value="F:serine-type peptidase activity"/>
    <property type="evidence" value="ECO:0007669"/>
    <property type="project" value="InterPro"/>
</dbReference>
<dbReference type="EMBL" id="JAIWYP010000002">
    <property type="protein sequence ID" value="KAH3875173.1"/>
    <property type="molecule type" value="Genomic_DNA"/>
</dbReference>
<evidence type="ECO:0000313" key="3">
    <source>
        <dbReference type="EMBL" id="KAH3875173.1"/>
    </source>
</evidence>
<proteinExistence type="predicted"/>
<reference evidence="3" key="1">
    <citation type="journal article" date="2019" name="bioRxiv">
        <title>The Genome of the Zebra Mussel, Dreissena polymorpha: A Resource for Invasive Species Research.</title>
        <authorList>
            <person name="McCartney M.A."/>
            <person name="Auch B."/>
            <person name="Kono T."/>
            <person name="Mallez S."/>
            <person name="Zhang Y."/>
            <person name="Obille A."/>
            <person name="Becker A."/>
            <person name="Abrahante J.E."/>
            <person name="Garbe J."/>
            <person name="Badalamenti J.P."/>
            <person name="Herman A."/>
            <person name="Mangelson H."/>
            <person name="Liachko I."/>
            <person name="Sullivan S."/>
            <person name="Sone E.D."/>
            <person name="Koren S."/>
            <person name="Silverstein K.A.T."/>
            <person name="Beckman K.B."/>
            <person name="Gohl D.M."/>
        </authorList>
    </citation>
    <scope>NUCLEOTIDE SEQUENCE</scope>
    <source>
        <strain evidence="3">Duluth1</strain>
        <tissue evidence="3">Whole animal</tissue>
    </source>
</reference>
<dbReference type="Pfam" id="PF00326">
    <property type="entry name" value="Peptidase_S9"/>
    <property type="match status" value="1"/>
</dbReference>
<dbReference type="Gene3D" id="3.40.50.1820">
    <property type="entry name" value="alpha/beta hydrolase"/>
    <property type="match status" value="1"/>
</dbReference>
<keyword evidence="1" id="KW-0812">Transmembrane</keyword>
<dbReference type="Proteomes" id="UP000828390">
    <property type="component" value="Unassembled WGS sequence"/>
</dbReference>
<accession>A0A9D4RQ86</accession>
<organism evidence="3 4">
    <name type="scientific">Dreissena polymorpha</name>
    <name type="common">Zebra mussel</name>
    <name type="synonym">Mytilus polymorpha</name>
    <dbReference type="NCBI Taxonomy" id="45954"/>
    <lineage>
        <taxon>Eukaryota</taxon>
        <taxon>Metazoa</taxon>
        <taxon>Spiralia</taxon>
        <taxon>Lophotrochozoa</taxon>
        <taxon>Mollusca</taxon>
        <taxon>Bivalvia</taxon>
        <taxon>Autobranchia</taxon>
        <taxon>Heteroconchia</taxon>
        <taxon>Euheterodonta</taxon>
        <taxon>Imparidentia</taxon>
        <taxon>Neoheterodontei</taxon>
        <taxon>Myida</taxon>
        <taxon>Dreissenoidea</taxon>
        <taxon>Dreissenidae</taxon>
        <taxon>Dreissena</taxon>
    </lineage>
</organism>
<dbReference type="SUPFAM" id="SSF53474">
    <property type="entry name" value="alpha/beta-Hydrolases"/>
    <property type="match status" value="1"/>
</dbReference>
<protein>
    <recommendedName>
        <fullName evidence="2">Peptidase S9 prolyl oligopeptidase catalytic domain-containing protein</fullName>
    </recommendedName>
</protein>
<reference evidence="3" key="2">
    <citation type="submission" date="2020-11" db="EMBL/GenBank/DDBJ databases">
        <authorList>
            <person name="McCartney M.A."/>
            <person name="Auch B."/>
            <person name="Kono T."/>
            <person name="Mallez S."/>
            <person name="Becker A."/>
            <person name="Gohl D.M."/>
            <person name="Silverstein K.A.T."/>
            <person name="Koren S."/>
            <person name="Bechman K.B."/>
            <person name="Herman A."/>
            <person name="Abrahante J.E."/>
            <person name="Garbe J."/>
        </authorList>
    </citation>
    <scope>NUCLEOTIDE SEQUENCE</scope>
    <source>
        <strain evidence="3">Duluth1</strain>
        <tissue evidence="3">Whole animal</tissue>
    </source>
</reference>
<evidence type="ECO:0000256" key="1">
    <source>
        <dbReference type="SAM" id="Phobius"/>
    </source>
</evidence>
<feature type="domain" description="Peptidase S9 prolyl oligopeptidase catalytic" evidence="2">
    <location>
        <begin position="59"/>
        <end position="121"/>
    </location>
</feature>
<evidence type="ECO:0000259" key="2">
    <source>
        <dbReference type="Pfam" id="PF00326"/>
    </source>
</evidence>